<evidence type="ECO:0008006" key="4">
    <source>
        <dbReference type="Google" id="ProtNLM"/>
    </source>
</evidence>
<evidence type="ECO:0000313" key="2">
    <source>
        <dbReference type="EMBL" id="SEL34823.1"/>
    </source>
</evidence>
<protein>
    <recommendedName>
        <fullName evidence="4">Spore germination protein</fullName>
    </recommendedName>
</protein>
<dbReference type="Proteomes" id="UP000186015">
    <property type="component" value="Unassembled WGS sequence"/>
</dbReference>
<dbReference type="OrthoDB" id="1818914at2"/>
<keyword evidence="1" id="KW-1133">Transmembrane helix</keyword>
<dbReference type="EMBL" id="FOAT01000021">
    <property type="protein sequence ID" value="SEL34823.1"/>
    <property type="molecule type" value="Genomic_DNA"/>
</dbReference>
<feature type="transmembrane region" description="Helical" evidence="1">
    <location>
        <begin position="76"/>
        <end position="94"/>
    </location>
</feature>
<organism evidence="2 3">
    <name type="scientific">Ruminococcus albus</name>
    <dbReference type="NCBI Taxonomy" id="1264"/>
    <lineage>
        <taxon>Bacteria</taxon>
        <taxon>Bacillati</taxon>
        <taxon>Bacillota</taxon>
        <taxon>Clostridia</taxon>
        <taxon>Eubacteriales</taxon>
        <taxon>Oscillospiraceae</taxon>
        <taxon>Ruminococcus</taxon>
    </lineage>
</organism>
<feature type="transmembrane region" description="Helical" evidence="1">
    <location>
        <begin position="139"/>
        <end position="158"/>
    </location>
</feature>
<feature type="transmembrane region" description="Helical" evidence="1">
    <location>
        <begin position="37"/>
        <end position="55"/>
    </location>
</feature>
<feature type="transmembrane region" description="Helical" evidence="1">
    <location>
        <begin position="12"/>
        <end position="31"/>
    </location>
</feature>
<proteinExistence type="predicted"/>
<keyword evidence="1" id="KW-0472">Membrane</keyword>
<feature type="transmembrane region" description="Helical" evidence="1">
    <location>
        <begin position="260"/>
        <end position="282"/>
    </location>
</feature>
<dbReference type="RefSeq" id="WP_074835792.1">
    <property type="nucleotide sequence ID" value="NZ_FOAT01000021.1"/>
</dbReference>
<evidence type="ECO:0000256" key="1">
    <source>
        <dbReference type="SAM" id="Phobius"/>
    </source>
</evidence>
<feature type="transmembrane region" description="Helical" evidence="1">
    <location>
        <begin position="106"/>
        <end position="127"/>
    </location>
</feature>
<sequence length="355" mass="38302">MTKQKLSPAELICLLLCARSFTTLTLFPVGITGGLTYMTGALISTILQAFLLIPASKLAAQTRNDPCTLAFGRSKNYGKAVTIAFLLYFIYEAFRDIGDLAYFTDYFFAVNMTRVMTVLCVALATVYGARLTISVLGRTASITFAGVIIMLAIIAAGAAEDMEITRFDYAVNNLPAELAMAVYAEFSRCECLALFSFLAADIDGDPEKASKHYLISKGVIIMIIAAMVTSVLGTFAFAEKLPVFTLAAASENLITERSDAVFLLIWVMTGIVKLTTLLYCSARCLRLLRPSTSHIGSVLLAGSLPTAAALPLLLGYGWEKVIYSPRPAAPIIVLALIIPAFLLIDSPKSNHESEV</sequence>
<reference evidence="2 3" key="1">
    <citation type="submission" date="2016-10" db="EMBL/GenBank/DDBJ databases">
        <authorList>
            <person name="de Groot N.N."/>
        </authorList>
    </citation>
    <scope>NUCLEOTIDE SEQUENCE [LARGE SCALE GENOMIC DNA]</scope>
    <source>
        <strain evidence="2 3">KH2T6</strain>
    </source>
</reference>
<feature type="transmembrane region" description="Helical" evidence="1">
    <location>
        <begin position="328"/>
        <end position="344"/>
    </location>
</feature>
<dbReference type="AlphaFoldDB" id="A0A1H7PGG4"/>
<feature type="transmembrane region" description="Helical" evidence="1">
    <location>
        <begin position="219"/>
        <end position="238"/>
    </location>
</feature>
<feature type="transmembrane region" description="Helical" evidence="1">
    <location>
        <begin position="294"/>
        <end position="316"/>
    </location>
</feature>
<name>A0A1H7PGG4_RUMAL</name>
<gene>
    <name evidence="2" type="ORF">SAMN05216469_12140</name>
</gene>
<evidence type="ECO:0000313" key="3">
    <source>
        <dbReference type="Proteomes" id="UP000186015"/>
    </source>
</evidence>
<keyword evidence="1" id="KW-0812">Transmembrane</keyword>
<accession>A0A1H7PGG4</accession>
<feature type="transmembrane region" description="Helical" evidence="1">
    <location>
        <begin position="178"/>
        <end position="198"/>
    </location>
</feature>